<accession>F4PL92</accession>
<evidence type="ECO:0000256" key="11">
    <source>
        <dbReference type="ARBA" id="ARBA00044903"/>
    </source>
</evidence>
<feature type="transmembrane region" description="Helical" evidence="20">
    <location>
        <begin position="78"/>
        <end position="97"/>
    </location>
</feature>
<evidence type="ECO:0000313" key="22">
    <source>
        <dbReference type="EMBL" id="EGG23314.1"/>
    </source>
</evidence>
<evidence type="ECO:0000256" key="1">
    <source>
        <dbReference type="ARBA" id="ARBA00004141"/>
    </source>
</evidence>
<feature type="transmembrane region" description="Helical" evidence="20">
    <location>
        <begin position="279"/>
        <end position="300"/>
    </location>
</feature>
<feature type="transmembrane region" description="Helical" evidence="20">
    <location>
        <begin position="347"/>
        <end position="366"/>
    </location>
</feature>
<dbReference type="GO" id="GO:0022857">
    <property type="term" value="F:transmembrane transporter activity"/>
    <property type="evidence" value="ECO:0007669"/>
    <property type="project" value="InterPro"/>
</dbReference>
<proteinExistence type="predicted"/>
<evidence type="ECO:0000259" key="21">
    <source>
        <dbReference type="PROSITE" id="PS50850"/>
    </source>
</evidence>
<reference evidence="23" key="1">
    <citation type="journal article" date="2011" name="Genome Res.">
        <title>Phylogeny-wide analysis of social amoeba genomes highlights ancient origins for complex intercellular communication.</title>
        <authorList>
            <person name="Heidel A.J."/>
            <person name="Lawal H.M."/>
            <person name="Felder M."/>
            <person name="Schilde C."/>
            <person name="Helps N.R."/>
            <person name="Tunggal B."/>
            <person name="Rivero F."/>
            <person name="John U."/>
            <person name="Schleicher M."/>
            <person name="Eichinger L."/>
            <person name="Platzer M."/>
            <person name="Noegel A.A."/>
            <person name="Schaap P."/>
            <person name="Gloeckner G."/>
        </authorList>
    </citation>
    <scope>NUCLEOTIDE SEQUENCE [LARGE SCALE GENOMIC DNA]</scope>
    <source>
        <strain evidence="23">SH3</strain>
    </source>
</reference>
<dbReference type="InterPro" id="IPR011701">
    <property type="entry name" value="MFS"/>
</dbReference>
<feature type="transmembrane region" description="Helical" evidence="20">
    <location>
        <begin position="109"/>
        <end position="130"/>
    </location>
</feature>
<gene>
    <name evidence="22" type="ORF">DFA_05446</name>
</gene>
<evidence type="ECO:0000256" key="10">
    <source>
        <dbReference type="ARBA" id="ARBA00044900"/>
    </source>
</evidence>
<dbReference type="PANTHER" id="PTHR23512:SF2">
    <property type="entry name" value="MAJOR FACILITATOR SUPERFAMILY (MFS) PROFILE DOMAIN-CONTAINING PROTEIN"/>
    <property type="match status" value="1"/>
</dbReference>
<evidence type="ECO:0000256" key="19">
    <source>
        <dbReference type="SAM" id="MobiDB-lite"/>
    </source>
</evidence>
<evidence type="ECO:0000256" key="13">
    <source>
        <dbReference type="ARBA" id="ARBA00044919"/>
    </source>
</evidence>
<feature type="domain" description="Major facilitator superfamily (MFS) profile" evidence="21">
    <location>
        <begin position="11"/>
        <end position="460"/>
    </location>
</feature>
<feature type="transmembrane region" description="Helical" evidence="20">
    <location>
        <begin position="402"/>
        <end position="422"/>
    </location>
</feature>
<comment type="function">
    <text evidence="17">Lysosomal dipeptide uniporter that selectively exports lysine, arginine or histidine-containing dipeptides with a net positive charge from the lysosome lumen into the cytosol. Could play a role in a specific type of protein O-glycosylation indirectly regulating macrophages migration and tissue invasion. Also essential for liver homeostasis.</text>
</comment>
<feature type="compositionally biased region" description="Basic and acidic residues" evidence="19">
    <location>
        <begin position="221"/>
        <end position="238"/>
    </location>
</feature>
<dbReference type="OrthoDB" id="424834at2759"/>
<dbReference type="SUPFAM" id="SSF103473">
    <property type="entry name" value="MFS general substrate transporter"/>
    <property type="match status" value="1"/>
</dbReference>
<sequence>MKITKNTLKKCFVMFLIAQLGFGLQLSYSTPVALSSTYFSKLQISEETFGFLFSFYSLPNLFMVIVGGILIDIYGPGLVSMLFGGVAVFSSILNAVAQPHFNIMMMSRFLLGMGGETVLATTTTMIPLWYSSKDVPLCMGFLSSWFYWGNLTALAVLPSVNASWGFSVALWLAAIVFMVNYGLNLFLLKNRQKLKWDDDALSRCNSRMQLDQLRSNDSFVSEEHEIDSDLHTPEKSESDDLEDIGIEPPVPIKQESKLRELLIKLKEVKEMAKHLPRRFHLLCLICFVAYYAMFGLTIIGTDVLVVKFGYGEKKAGLVMAAEAVTNGICPIITGFMIQRVRGYKIRLMMLGCFLMALGTLLLNATTVFPLPWVVLCGLGFSILNTTLFSCVPLLVDINIVGTAYGFITTSYNFNIVLFPPIIDAIKHRTGTYTIPLAFMTFVSLAAIGLLGLLKYMDMKVPLSQSLDDPNSTAGLFQEDIDQLIEHDKVKEEDENMIQQNKINEKKNKGRIEMIETQSMIIQQDEHDTCSTDLPNEINQQDKNTEINSSIILH</sequence>
<feature type="region of interest" description="Disordered" evidence="19">
    <location>
        <begin position="533"/>
        <end position="553"/>
    </location>
</feature>
<evidence type="ECO:0000256" key="5">
    <source>
        <dbReference type="ARBA" id="ARBA00044884"/>
    </source>
</evidence>
<comment type="catalytic activity">
    <reaction evidence="13">
        <text>L-alanyl-L-lysine(out) = L-alanyl-L-lysine(in)</text>
        <dbReference type="Rhea" id="RHEA:79415"/>
        <dbReference type="ChEBI" id="CHEBI:192470"/>
    </reaction>
</comment>
<evidence type="ECO:0000256" key="20">
    <source>
        <dbReference type="SAM" id="Phobius"/>
    </source>
</evidence>
<keyword evidence="20" id="KW-0472">Membrane</keyword>
<evidence type="ECO:0000313" key="23">
    <source>
        <dbReference type="Proteomes" id="UP000007797"/>
    </source>
</evidence>
<feature type="transmembrane region" description="Helical" evidence="20">
    <location>
        <begin position="53"/>
        <end position="71"/>
    </location>
</feature>
<dbReference type="EMBL" id="GL883008">
    <property type="protein sequence ID" value="EGG23314.1"/>
    <property type="molecule type" value="Genomic_DNA"/>
</dbReference>
<dbReference type="Pfam" id="PF07690">
    <property type="entry name" value="MFS_1"/>
    <property type="match status" value="1"/>
</dbReference>
<feature type="transmembrane region" description="Helical" evidence="20">
    <location>
        <begin position="315"/>
        <end position="335"/>
    </location>
</feature>
<dbReference type="InterPro" id="IPR036259">
    <property type="entry name" value="MFS_trans_sf"/>
</dbReference>
<comment type="catalytic activity">
    <reaction evidence="14">
        <text>L-lysyl-glycine(out) = L-lysyl-glycine(in)</text>
        <dbReference type="Rhea" id="RHEA:79407"/>
        <dbReference type="ChEBI" id="CHEBI:191202"/>
    </reaction>
</comment>
<dbReference type="AlphaFoldDB" id="F4PL92"/>
<evidence type="ECO:0000256" key="9">
    <source>
        <dbReference type="ARBA" id="ARBA00044899"/>
    </source>
</evidence>
<feature type="transmembrane region" description="Helical" evidence="20">
    <location>
        <begin position="163"/>
        <end position="187"/>
    </location>
</feature>
<feature type="transmembrane region" description="Helical" evidence="20">
    <location>
        <begin position="372"/>
        <end position="395"/>
    </location>
</feature>
<feature type="region of interest" description="Disordered" evidence="19">
    <location>
        <begin position="215"/>
        <end position="240"/>
    </location>
</feature>
<evidence type="ECO:0000256" key="18">
    <source>
        <dbReference type="ARBA" id="ARBA00046376"/>
    </source>
</evidence>
<evidence type="ECO:0000256" key="2">
    <source>
        <dbReference type="ARBA" id="ARBA00044876"/>
    </source>
</evidence>
<keyword evidence="20" id="KW-0812">Transmembrane</keyword>
<comment type="catalytic activity">
    <reaction evidence="5">
        <text>L-alpha-aminoacyl-L-histidine(out) = L-alpha-aminoacyl-L-histidine(in)</text>
        <dbReference type="Rhea" id="RHEA:79375"/>
        <dbReference type="ChEBI" id="CHEBI:229967"/>
    </reaction>
</comment>
<dbReference type="RefSeq" id="XP_004361165.1">
    <property type="nucleotide sequence ID" value="XM_004361108.1"/>
</dbReference>
<dbReference type="OMA" id="WFYWGNL"/>
<evidence type="ECO:0000256" key="16">
    <source>
        <dbReference type="ARBA" id="ARBA00045018"/>
    </source>
</evidence>
<dbReference type="Proteomes" id="UP000007797">
    <property type="component" value="Unassembled WGS sequence"/>
</dbReference>
<comment type="catalytic activity">
    <reaction evidence="12">
        <text>L-histidyl-L-alpha-amino acid(out) = L-histidyl-L-alpha-amino acid(in)</text>
        <dbReference type="Rhea" id="RHEA:79379"/>
        <dbReference type="ChEBI" id="CHEBI:229964"/>
    </reaction>
</comment>
<keyword evidence="23" id="KW-1185">Reference proteome</keyword>
<evidence type="ECO:0000256" key="3">
    <source>
        <dbReference type="ARBA" id="ARBA00044878"/>
    </source>
</evidence>
<dbReference type="PANTHER" id="PTHR23512">
    <property type="entry name" value="MAJOR FACILITATOR SUPERFAMILY DOMAIN-CONTAINING PROTEIN 1"/>
    <property type="match status" value="1"/>
</dbReference>
<dbReference type="GO" id="GO:0016020">
    <property type="term" value="C:membrane"/>
    <property type="evidence" value="ECO:0007669"/>
    <property type="project" value="UniProtKB-SubCell"/>
</dbReference>
<comment type="catalytic activity">
    <reaction evidence="2">
        <text>L-lysyl-L-alanine(out) = L-lysyl-L-alanine(in)</text>
        <dbReference type="Rhea" id="RHEA:79399"/>
        <dbReference type="ChEBI" id="CHEBI:229954"/>
    </reaction>
</comment>
<dbReference type="PROSITE" id="PS50850">
    <property type="entry name" value="MFS"/>
    <property type="match status" value="1"/>
</dbReference>
<comment type="catalytic activity">
    <reaction evidence="10">
        <text>L-lysyl-L-lysine(out) = L-lysyl-L-lysine(in)</text>
        <dbReference type="Rhea" id="RHEA:79403"/>
        <dbReference type="ChEBI" id="CHEBI:229956"/>
    </reaction>
</comment>
<dbReference type="Gene3D" id="1.20.1250.20">
    <property type="entry name" value="MFS general substrate transporter like domains"/>
    <property type="match status" value="1"/>
</dbReference>
<evidence type="ECO:0000256" key="6">
    <source>
        <dbReference type="ARBA" id="ARBA00044891"/>
    </source>
</evidence>
<comment type="catalytic activity">
    <reaction evidence="6">
        <text>L-lysyl-L-alpha-amino acid(out) = L-lysyl-L-alpha-amino acid(in)</text>
        <dbReference type="Rhea" id="RHEA:79387"/>
        <dbReference type="ChEBI" id="CHEBI:229965"/>
    </reaction>
</comment>
<evidence type="ECO:0000256" key="15">
    <source>
        <dbReference type="ARBA" id="ARBA00044985"/>
    </source>
</evidence>
<dbReference type="GeneID" id="14875251"/>
<evidence type="ECO:0000256" key="4">
    <source>
        <dbReference type="ARBA" id="ARBA00044881"/>
    </source>
</evidence>
<comment type="catalytic activity">
    <reaction evidence="9">
        <text>L-arginyl-L-alpha-amino acid(out) = L-arginyl-L-alpha-amino acid(in)</text>
        <dbReference type="Rhea" id="RHEA:79371"/>
        <dbReference type="ChEBI" id="CHEBI:84315"/>
    </reaction>
</comment>
<evidence type="ECO:0000256" key="14">
    <source>
        <dbReference type="ARBA" id="ARBA00044924"/>
    </source>
</evidence>
<evidence type="ECO:0000256" key="7">
    <source>
        <dbReference type="ARBA" id="ARBA00044893"/>
    </source>
</evidence>
<protein>
    <recommendedName>
        <fullName evidence="15">Lysosomal dipeptide transporter MFSD1</fullName>
    </recommendedName>
    <alternativeName>
        <fullName evidence="16">Major facilitator superfamily domain-containing protein 1</fullName>
    </alternativeName>
</protein>
<evidence type="ECO:0000256" key="8">
    <source>
        <dbReference type="ARBA" id="ARBA00044898"/>
    </source>
</evidence>
<dbReference type="STRING" id="1054147.F4PL92"/>
<feature type="transmembrane region" description="Helical" evidence="20">
    <location>
        <begin position="137"/>
        <end position="157"/>
    </location>
</feature>
<feature type="transmembrane region" description="Helical" evidence="20">
    <location>
        <begin position="434"/>
        <end position="453"/>
    </location>
</feature>
<comment type="catalytic activity">
    <reaction evidence="3">
        <text>L-histidyl-glycine(out) = L-histidyl-glycine(in)</text>
        <dbReference type="Rhea" id="RHEA:79395"/>
        <dbReference type="ChEBI" id="CHEBI:229957"/>
    </reaction>
</comment>
<name>F4PL92_CACFS</name>
<comment type="subcellular location">
    <subcellularLocation>
        <location evidence="1">Membrane</location>
        <topology evidence="1">Multi-pass membrane protein</topology>
    </subcellularLocation>
</comment>
<comment type="catalytic activity">
    <reaction evidence="11">
        <text>L-arginyl-glycine(out) = L-arginyl-glycine(in)</text>
        <dbReference type="Rhea" id="RHEA:79391"/>
        <dbReference type="ChEBI" id="CHEBI:229955"/>
    </reaction>
</comment>
<comment type="subunit">
    <text evidence="18">Homodimer. Interacts with lysosomal protein GLMP (via lumenal domain); the interaction starts while both proteins are still in the endoplasmic reticulum and is required for stabilization of MFSD1 in lysosomes but has no direct effect on its targeting to lysosomes or transporter activity.</text>
</comment>
<dbReference type="KEGG" id="dfa:DFA_05446"/>
<dbReference type="InterPro" id="IPR020846">
    <property type="entry name" value="MFS_dom"/>
</dbReference>
<keyword evidence="20" id="KW-1133">Transmembrane helix</keyword>
<dbReference type="InterPro" id="IPR052187">
    <property type="entry name" value="MFSD1"/>
</dbReference>
<comment type="catalytic activity">
    <reaction evidence="4">
        <text>L-alpha-aminoacyl-L-arginine(out) = L-alpha-aminoacyl-L-arginine(in)</text>
        <dbReference type="Rhea" id="RHEA:79367"/>
        <dbReference type="ChEBI" id="CHEBI:229968"/>
    </reaction>
</comment>
<organism evidence="22 23">
    <name type="scientific">Cavenderia fasciculata</name>
    <name type="common">Slime mold</name>
    <name type="synonym">Dictyostelium fasciculatum</name>
    <dbReference type="NCBI Taxonomy" id="261658"/>
    <lineage>
        <taxon>Eukaryota</taxon>
        <taxon>Amoebozoa</taxon>
        <taxon>Evosea</taxon>
        <taxon>Eumycetozoa</taxon>
        <taxon>Dictyostelia</taxon>
        <taxon>Acytosteliales</taxon>
        <taxon>Cavenderiaceae</taxon>
        <taxon>Cavenderia</taxon>
    </lineage>
</organism>
<comment type="catalytic activity">
    <reaction evidence="8">
        <text>L-aspartyl-L-lysine(out) = L-aspartyl-L-lysine(in)</text>
        <dbReference type="Rhea" id="RHEA:79411"/>
        <dbReference type="ChEBI" id="CHEBI:229953"/>
    </reaction>
</comment>
<evidence type="ECO:0000256" key="12">
    <source>
        <dbReference type="ARBA" id="ARBA00044912"/>
    </source>
</evidence>
<comment type="catalytic activity">
    <reaction evidence="7">
        <text>L-alpha-aminoacyl-L-lysine(out) = L-alpha-aminoacyl-L-lysine(in)</text>
        <dbReference type="Rhea" id="RHEA:79383"/>
        <dbReference type="ChEBI" id="CHEBI:229966"/>
    </reaction>
</comment>
<evidence type="ECO:0000256" key="17">
    <source>
        <dbReference type="ARBA" id="ARBA00045709"/>
    </source>
</evidence>